<dbReference type="InterPro" id="IPR015020">
    <property type="entry name" value="Rv2525c-like_Glyco_Hydro-like"/>
</dbReference>
<dbReference type="SUPFAM" id="SSF51445">
    <property type="entry name" value="(Trans)glycosidases"/>
    <property type="match status" value="1"/>
</dbReference>
<protein>
    <submittedName>
        <fullName evidence="2">DUF1906 domain-containing protein</fullName>
    </submittedName>
</protein>
<dbReference type="Proteomes" id="UP001304769">
    <property type="component" value="Unassembled WGS sequence"/>
</dbReference>
<dbReference type="EMBL" id="JAYGGQ010000002">
    <property type="protein sequence ID" value="MEA5454040.1"/>
    <property type="molecule type" value="Genomic_DNA"/>
</dbReference>
<reference evidence="2 3" key="1">
    <citation type="submission" date="2023-12" db="EMBL/GenBank/DDBJ databases">
        <title>Sinomonas terricola sp. nov, isolated from litchi orchard soil in Guangdong, PR China.</title>
        <authorList>
            <person name="Jiaxin W."/>
            <person name="Yang Z."/>
            <person name="Honghui Z."/>
        </authorList>
    </citation>
    <scope>NUCLEOTIDE SEQUENCE [LARGE SCALE GENOMIC DNA]</scope>
    <source>
        <strain evidence="2 3">JGH33</strain>
    </source>
</reference>
<organism evidence="2 3">
    <name type="scientific">Sinomonas terricola</name>
    <dbReference type="NCBI Taxonomy" id="3110330"/>
    <lineage>
        <taxon>Bacteria</taxon>
        <taxon>Bacillati</taxon>
        <taxon>Actinomycetota</taxon>
        <taxon>Actinomycetes</taxon>
        <taxon>Micrococcales</taxon>
        <taxon>Micrococcaceae</taxon>
        <taxon>Sinomonas</taxon>
    </lineage>
</organism>
<feature type="domain" description="Rv2525c-like glycoside hydrolase-like" evidence="1">
    <location>
        <begin position="305"/>
        <end position="489"/>
    </location>
</feature>
<keyword evidence="3" id="KW-1185">Reference proteome</keyword>
<name>A0ABU5T398_9MICC</name>
<accession>A0ABU5T398</accession>
<evidence type="ECO:0000313" key="2">
    <source>
        <dbReference type="EMBL" id="MEA5454040.1"/>
    </source>
</evidence>
<dbReference type="CDD" id="cd06418">
    <property type="entry name" value="GH25_BacA-like"/>
    <property type="match status" value="1"/>
</dbReference>
<proteinExistence type="predicted"/>
<evidence type="ECO:0000259" key="1">
    <source>
        <dbReference type="Pfam" id="PF08924"/>
    </source>
</evidence>
<dbReference type="Pfam" id="PF08924">
    <property type="entry name" value="Rv2525c_GlyHyd-like"/>
    <property type="match status" value="1"/>
</dbReference>
<sequence>MADEMVLRAQRWINSYKVNGIPIVPEDGQTSWSVMYALTRILQYELRIVTLSDNFGPTTLSELSRQYPVIDETCRVAAIVKVVQAGLYCKGYNGGDINGSFDSRTSAGAASMKANMGLLGLWPGGGITPKTMKALLTMDAYVLTGRGTETVQSVQRWLNSRYMNRRNFFVIPCDGNFSRDVQKALMLAIQFELGMADDIANGIFGPGTKSGLRSHILGIGTTGIWVQLFTAAMIFNRRPGVTFTPTYTAQLRDQVLAFQSFAILPRTGQADFQTWASLLVSTGDDTRRGVAFDCITTVTPERAKTLYAQGYRITGRYLCNGTAGTFNKMIEPTELATIATSGMSCFPIFQTWGGSASYFNANQGYSDGLSAVTWARHHGFKSGTRIYFAVDFDALDYQVTANVIPHFEAIGRALQIYGSEYKVGIYGPRNVCTRVSEAGHTSASFVSDMSIGFSGNLGYPLPPDWAFDQISTVTLGTGSGQIEIDNNIVSGRDMGQRTFNPTQTNSKYDVPFDGAYRSSQLADIRSYMETSIKMSEWSVGYTWSTEQSHETMLKHDRLITDLSKALRIRKALIQAPIFWELRKRTNADDLADLAVAAYYNGQPGTDDCSTGVGQIFARTAIRATNYCSQNGIVAGTILDPGNRAHVEMIWRVLHDRDDKNVETVPLVLLHAASMQALGRPGLDASEDVTRRTLERYNGTGPNAVKYGYELLGVFRVFEKYNKMLRER</sequence>
<comment type="caution">
    <text evidence="2">The sequence shown here is derived from an EMBL/GenBank/DDBJ whole genome shotgun (WGS) entry which is preliminary data.</text>
</comment>
<dbReference type="RefSeq" id="WP_323277831.1">
    <property type="nucleotide sequence ID" value="NZ_JAYGGQ010000002.1"/>
</dbReference>
<dbReference type="SUPFAM" id="SSF47090">
    <property type="entry name" value="PGBD-like"/>
    <property type="match status" value="1"/>
</dbReference>
<dbReference type="InterPro" id="IPR017853">
    <property type="entry name" value="GH"/>
</dbReference>
<dbReference type="InterPro" id="IPR036365">
    <property type="entry name" value="PGBD-like_sf"/>
</dbReference>
<gene>
    <name evidence="2" type="ORF">SPF06_04815</name>
</gene>
<evidence type="ECO:0000313" key="3">
    <source>
        <dbReference type="Proteomes" id="UP001304769"/>
    </source>
</evidence>
<dbReference type="Gene3D" id="3.20.20.80">
    <property type="entry name" value="Glycosidases"/>
    <property type="match status" value="1"/>
</dbReference>